<evidence type="ECO:0000313" key="3">
    <source>
        <dbReference type="Proteomes" id="UP001164459"/>
    </source>
</evidence>
<sequence length="110" mass="12515">MFAVIYRWKLIPGREAQFEEGWRAGTRAIAEEFGGWGSRLHRGEGGVVVAYAQWPDRATWERAMQSRMHHSDDEARARYRGAFEPDSFEILFAGEVTADLLELRRAGGDA</sequence>
<name>A0ABY7GXK5_9BACT</name>
<protein>
    <submittedName>
        <fullName evidence="2">Antibiotic biosynthesis monooxygenase</fullName>
    </submittedName>
</protein>
<proteinExistence type="predicted"/>
<dbReference type="Proteomes" id="UP001164459">
    <property type="component" value="Chromosome"/>
</dbReference>
<keyword evidence="2" id="KW-0560">Oxidoreductase</keyword>
<dbReference type="InterPro" id="IPR011008">
    <property type="entry name" value="Dimeric_a/b-barrel"/>
</dbReference>
<dbReference type="EMBL" id="CP114040">
    <property type="protein sequence ID" value="WAS91609.1"/>
    <property type="molecule type" value="Genomic_DNA"/>
</dbReference>
<reference evidence="2" key="1">
    <citation type="submission" date="2022-11" db="EMBL/GenBank/DDBJ databases">
        <title>Minimal conservation of predation-associated metabolite biosynthetic gene clusters underscores biosynthetic potential of Myxococcota including descriptions for ten novel species: Archangium lansinium sp. nov., Myxococcus landrumus sp. nov., Nannocystis bai.</title>
        <authorList>
            <person name="Ahearne A."/>
            <person name="Stevens C."/>
            <person name="Dowd S."/>
        </authorList>
    </citation>
    <scope>NUCLEOTIDE SEQUENCE</scope>
    <source>
        <strain evidence="2">Fl3</strain>
    </source>
</reference>
<dbReference type="GO" id="GO:0004497">
    <property type="term" value="F:monooxygenase activity"/>
    <property type="evidence" value="ECO:0007669"/>
    <property type="project" value="UniProtKB-KW"/>
</dbReference>
<dbReference type="Gene3D" id="3.30.70.100">
    <property type="match status" value="1"/>
</dbReference>
<gene>
    <name evidence="2" type="ORF">O0S08_35965</name>
</gene>
<organism evidence="2 3">
    <name type="scientific">Nannocystis punicea</name>
    <dbReference type="NCBI Taxonomy" id="2995304"/>
    <lineage>
        <taxon>Bacteria</taxon>
        <taxon>Pseudomonadati</taxon>
        <taxon>Myxococcota</taxon>
        <taxon>Polyangia</taxon>
        <taxon>Nannocystales</taxon>
        <taxon>Nannocystaceae</taxon>
        <taxon>Nannocystis</taxon>
    </lineage>
</organism>
<accession>A0ABY7GXK5</accession>
<feature type="domain" description="ABM" evidence="1">
    <location>
        <begin position="1"/>
        <end position="70"/>
    </location>
</feature>
<keyword evidence="2" id="KW-0503">Monooxygenase</keyword>
<dbReference type="InterPro" id="IPR007138">
    <property type="entry name" value="ABM_dom"/>
</dbReference>
<dbReference type="RefSeq" id="WP_269033971.1">
    <property type="nucleotide sequence ID" value="NZ_CP114040.1"/>
</dbReference>
<evidence type="ECO:0000313" key="2">
    <source>
        <dbReference type="EMBL" id="WAS91609.1"/>
    </source>
</evidence>
<dbReference type="SUPFAM" id="SSF54909">
    <property type="entry name" value="Dimeric alpha+beta barrel"/>
    <property type="match status" value="1"/>
</dbReference>
<evidence type="ECO:0000259" key="1">
    <source>
        <dbReference type="Pfam" id="PF03992"/>
    </source>
</evidence>
<dbReference type="Pfam" id="PF03992">
    <property type="entry name" value="ABM"/>
    <property type="match status" value="1"/>
</dbReference>
<keyword evidence="3" id="KW-1185">Reference proteome</keyword>